<evidence type="ECO:0000313" key="13">
    <source>
        <dbReference type="Proteomes" id="UP000509660"/>
    </source>
</evidence>
<dbReference type="GO" id="GO:0004126">
    <property type="term" value="F:cytidine deaminase activity"/>
    <property type="evidence" value="ECO:0007669"/>
    <property type="project" value="UniProtKB-UniRule"/>
</dbReference>
<dbReference type="Proteomes" id="UP000509660">
    <property type="component" value="Chromosome"/>
</dbReference>
<evidence type="ECO:0000256" key="2">
    <source>
        <dbReference type="ARBA" id="ARBA00011738"/>
    </source>
</evidence>
<comment type="cofactor">
    <cofactor evidence="6 9">
        <name>Zn(2+)</name>
        <dbReference type="ChEBI" id="CHEBI:29105"/>
    </cofactor>
    <text evidence="6 9">Binds 1 zinc ion.</text>
</comment>
<reference evidence="12 13" key="1">
    <citation type="submission" date="2020-06" db="EMBL/GenBank/DDBJ databases">
        <title>Mannheimia pernigra sp. nov. isolated from bovine respiratory tract.</title>
        <authorList>
            <person name="Kuhnert P."/>
            <person name="Akarsu-Egger H."/>
        </authorList>
    </citation>
    <scope>NUCLEOTIDE SEQUENCE [LARGE SCALE GENOMIC DNA]</scope>
    <source>
        <strain evidence="12 13">BNO311</strain>
    </source>
</reference>
<comment type="function">
    <text evidence="6">This enzyme scavenges exogenous and endogenous cytidine and 2'-deoxycytidine for UMP synthesis.</text>
</comment>
<evidence type="ECO:0000313" key="12">
    <source>
        <dbReference type="EMBL" id="QLB40407.1"/>
    </source>
</evidence>
<comment type="catalytic activity">
    <reaction evidence="6">
        <text>2'-deoxycytidine + H2O + H(+) = 2'-deoxyuridine + NH4(+)</text>
        <dbReference type="Rhea" id="RHEA:13433"/>
        <dbReference type="ChEBI" id="CHEBI:15377"/>
        <dbReference type="ChEBI" id="CHEBI:15378"/>
        <dbReference type="ChEBI" id="CHEBI:15698"/>
        <dbReference type="ChEBI" id="CHEBI:16450"/>
        <dbReference type="ChEBI" id="CHEBI:28938"/>
        <dbReference type="EC" id="3.5.4.5"/>
    </reaction>
</comment>
<feature type="binding site" evidence="6 8">
    <location>
        <begin position="94"/>
        <end position="96"/>
    </location>
    <ligand>
        <name>substrate</name>
    </ligand>
</feature>
<evidence type="ECO:0000256" key="4">
    <source>
        <dbReference type="ARBA" id="ARBA00022801"/>
    </source>
</evidence>
<dbReference type="RefSeq" id="WP_176809796.1">
    <property type="nucleotide sequence ID" value="NZ_CP055306.1"/>
</dbReference>
<organism evidence="12 13">
    <name type="scientific">Mannheimia pernigra</name>
    <dbReference type="NCBI Taxonomy" id="111844"/>
    <lineage>
        <taxon>Bacteria</taxon>
        <taxon>Pseudomonadati</taxon>
        <taxon>Pseudomonadota</taxon>
        <taxon>Gammaproteobacteria</taxon>
        <taxon>Pasteurellales</taxon>
        <taxon>Pasteurellaceae</taxon>
        <taxon>Mannheimia</taxon>
    </lineage>
</organism>
<dbReference type="PROSITE" id="PS51747">
    <property type="entry name" value="CYT_DCMP_DEAMINASES_2"/>
    <property type="match status" value="2"/>
</dbReference>
<dbReference type="Pfam" id="PF08211">
    <property type="entry name" value="dCMP_cyt_deam_2"/>
    <property type="match status" value="1"/>
</dbReference>
<evidence type="ECO:0000256" key="7">
    <source>
        <dbReference type="PIRSR" id="PIRSR006334-1"/>
    </source>
</evidence>
<keyword evidence="5 6" id="KW-0862">Zinc</keyword>
<keyword evidence="3 6" id="KW-0479">Metal-binding</keyword>
<dbReference type="InterPro" id="IPR020797">
    <property type="entry name" value="Cytidine_deaminase_bacteria"/>
</dbReference>
<dbReference type="Gene3D" id="3.40.140.10">
    <property type="entry name" value="Cytidine Deaminase, domain 2"/>
    <property type="match status" value="2"/>
</dbReference>
<keyword evidence="10" id="KW-0812">Transmembrane</keyword>
<name>A0A7D5DWN6_9PAST</name>
<dbReference type="PANTHER" id="PTHR11644">
    <property type="entry name" value="CYTIDINE DEAMINASE"/>
    <property type="match status" value="1"/>
</dbReference>
<keyword evidence="13" id="KW-1185">Reference proteome</keyword>
<dbReference type="InterPro" id="IPR013171">
    <property type="entry name" value="Cyd/dCyd_deaminase_Zn-bd"/>
</dbReference>
<evidence type="ECO:0000256" key="3">
    <source>
        <dbReference type="ARBA" id="ARBA00022723"/>
    </source>
</evidence>
<dbReference type="InterPro" id="IPR050202">
    <property type="entry name" value="Cyt/Deoxycyt_deaminase"/>
</dbReference>
<keyword evidence="10" id="KW-0472">Membrane</keyword>
<dbReference type="FunFam" id="3.40.140.10:FF:000007">
    <property type="entry name" value="Cytidine deaminase"/>
    <property type="match status" value="1"/>
</dbReference>
<evidence type="ECO:0000256" key="6">
    <source>
        <dbReference type="HAMAP-Rule" id="MF_01558"/>
    </source>
</evidence>
<feature type="domain" description="CMP/dCMP-type deaminase" evidence="11">
    <location>
        <begin position="191"/>
        <end position="299"/>
    </location>
</feature>
<dbReference type="GO" id="GO:0042802">
    <property type="term" value="F:identical protein binding"/>
    <property type="evidence" value="ECO:0007669"/>
    <property type="project" value="UniProtKB-ARBA"/>
</dbReference>
<evidence type="ECO:0000259" key="11">
    <source>
        <dbReference type="PROSITE" id="PS51747"/>
    </source>
</evidence>
<evidence type="ECO:0000256" key="1">
    <source>
        <dbReference type="ARBA" id="ARBA00006576"/>
    </source>
</evidence>
<dbReference type="InterPro" id="IPR016192">
    <property type="entry name" value="APOBEC/CMP_deaminase_Zn-bd"/>
</dbReference>
<dbReference type="PANTHER" id="PTHR11644:SF2">
    <property type="entry name" value="CYTIDINE DEAMINASE"/>
    <property type="match status" value="1"/>
</dbReference>
<dbReference type="PROSITE" id="PS00903">
    <property type="entry name" value="CYT_DCMP_DEAMINASES_1"/>
    <property type="match status" value="1"/>
</dbReference>
<evidence type="ECO:0000256" key="8">
    <source>
        <dbReference type="PIRSR" id="PIRSR006334-2"/>
    </source>
</evidence>
<dbReference type="Pfam" id="PF00383">
    <property type="entry name" value="dCMP_cyt_deam_1"/>
    <property type="match status" value="1"/>
</dbReference>
<dbReference type="CDD" id="cd01283">
    <property type="entry name" value="cytidine_deaminase"/>
    <property type="match status" value="1"/>
</dbReference>
<sequence>MFRTDILERFEQLMSEKNCEITNAIIEQLIRQDFHGQLSYGVVDELCEKFKRSRIELALFCILIAACYAVTPVSHFNVGAVAIGKRGDFYFGANQEFSGECMQQSVHAEQSAISHAWLAGETLITDVVVNYTPCGHCRQFMNELNGAANLKVHLPHSQDNLLQSYLPDSFGPKNLGIEKVLFDDQPQQFDVTGDKLQQAAIVAANTSYAPYSKSFSGIALQVGERIICGKYAENAAFNPTFLPLQSALNYRLFLGLADVPVERIVLAEAKGSLSSFAMTQALATSLFGVDIEYISLQAV</sequence>
<dbReference type="HAMAP" id="MF_01558">
    <property type="entry name" value="Cyt_deam"/>
    <property type="match status" value="1"/>
</dbReference>
<feature type="binding site" evidence="6 9">
    <location>
        <position position="137"/>
    </location>
    <ligand>
        <name>Zn(2+)</name>
        <dbReference type="ChEBI" id="CHEBI:29105"/>
        <note>catalytic</note>
    </ligand>
</feature>
<dbReference type="InterPro" id="IPR002125">
    <property type="entry name" value="CMP_dCMP_dom"/>
</dbReference>
<comment type="catalytic activity">
    <reaction evidence="6">
        <text>cytidine + H2O + H(+) = uridine + NH4(+)</text>
        <dbReference type="Rhea" id="RHEA:16069"/>
        <dbReference type="ChEBI" id="CHEBI:15377"/>
        <dbReference type="ChEBI" id="CHEBI:15378"/>
        <dbReference type="ChEBI" id="CHEBI:16704"/>
        <dbReference type="ChEBI" id="CHEBI:17562"/>
        <dbReference type="ChEBI" id="CHEBI:28938"/>
        <dbReference type="EC" id="3.5.4.5"/>
    </reaction>
</comment>
<feature type="binding site" evidence="6 9">
    <location>
        <position position="107"/>
    </location>
    <ligand>
        <name>Zn(2+)</name>
        <dbReference type="ChEBI" id="CHEBI:29105"/>
        <note>catalytic</note>
    </ligand>
</feature>
<gene>
    <name evidence="6 12" type="primary">cdd</name>
    <name evidence="12" type="ORF">HV559_05725</name>
</gene>
<protein>
    <recommendedName>
        <fullName evidence="6">Cytidine deaminase</fullName>
        <ecNumber evidence="6">3.5.4.5</ecNumber>
    </recommendedName>
    <alternativeName>
        <fullName evidence="6">Cytidine aminohydrolase</fullName>
        <shortName evidence="6">CDA</shortName>
    </alternativeName>
</protein>
<proteinExistence type="inferred from homology"/>
<evidence type="ECO:0000256" key="10">
    <source>
        <dbReference type="SAM" id="Phobius"/>
    </source>
</evidence>
<keyword evidence="4 6" id="KW-0378">Hydrolase</keyword>
<dbReference type="GO" id="GO:0055086">
    <property type="term" value="P:nucleobase-containing small molecule metabolic process"/>
    <property type="evidence" value="ECO:0007669"/>
    <property type="project" value="UniProtKB-ARBA"/>
</dbReference>
<dbReference type="AlphaFoldDB" id="A0A7D5DWN6"/>
<comment type="subunit">
    <text evidence="2 6">Homodimer.</text>
</comment>
<feature type="active site" description="Proton donor" evidence="6 7">
    <location>
        <position position="109"/>
    </location>
</feature>
<accession>A0A7D5DWN6</accession>
<feature type="binding site" evidence="6 9">
    <location>
        <position position="134"/>
    </location>
    <ligand>
        <name>Zn(2+)</name>
        <dbReference type="ChEBI" id="CHEBI:29105"/>
        <note>catalytic</note>
    </ligand>
</feature>
<dbReference type="EMBL" id="CP055306">
    <property type="protein sequence ID" value="QLB40407.1"/>
    <property type="molecule type" value="Genomic_DNA"/>
</dbReference>
<feature type="transmembrane region" description="Helical" evidence="10">
    <location>
        <begin position="57"/>
        <end position="76"/>
    </location>
</feature>
<dbReference type="NCBIfam" id="NF006537">
    <property type="entry name" value="PRK09027.1"/>
    <property type="match status" value="1"/>
</dbReference>
<dbReference type="SUPFAM" id="SSF53927">
    <property type="entry name" value="Cytidine deaminase-like"/>
    <property type="match status" value="2"/>
</dbReference>
<comment type="similarity">
    <text evidence="1 6">Belongs to the cytidine and deoxycytidylate deaminase family.</text>
</comment>
<dbReference type="GO" id="GO:0008270">
    <property type="term" value="F:zinc ion binding"/>
    <property type="evidence" value="ECO:0007669"/>
    <property type="project" value="UniProtKB-UniRule"/>
</dbReference>
<dbReference type="EC" id="3.5.4.5" evidence="6"/>
<feature type="domain" description="CMP/dCMP-type deaminase" evidence="11">
    <location>
        <begin position="53"/>
        <end position="173"/>
    </location>
</feature>
<dbReference type="InterPro" id="IPR016193">
    <property type="entry name" value="Cytidine_deaminase-like"/>
</dbReference>
<dbReference type="PIRSF" id="PIRSF006334">
    <property type="entry name" value="Cdd_plus_pseudo"/>
    <property type="match status" value="1"/>
</dbReference>
<evidence type="ECO:0000256" key="5">
    <source>
        <dbReference type="ARBA" id="ARBA00022833"/>
    </source>
</evidence>
<dbReference type="GO" id="GO:0072527">
    <property type="term" value="P:pyrimidine-containing compound metabolic process"/>
    <property type="evidence" value="ECO:0007669"/>
    <property type="project" value="UniProtKB-ARBA"/>
</dbReference>
<dbReference type="GO" id="GO:0005829">
    <property type="term" value="C:cytosol"/>
    <property type="evidence" value="ECO:0007669"/>
    <property type="project" value="TreeGrafter"/>
</dbReference>
<keyword evidence="10" id="KW-1133">Transmembrane helix</keyword>
<evidence type="ECO:0000256" key="9">
    <source>
        <dbReference type="PIRSR" id="PIRSR006334-3"/>
    </source>
</evidence>